<evidence type="ECO:0000313" key="2">
    <source>
        <dbReference type="Proteomes" id="UP000186922"/>
    </source>
</evidence>
<dbReference type="AlphaFoldDB" id="A0A1D1W775"/>
<accession>A0A1D1W775</accession>
<keyword evidence="2" id="KW-1185">Reference proteome</keyword>
<name>A0A1D1W775_RAMVA</name>
<organism evidence="1 2">
    <name type="scientific">Ramazzottius varieornatus</name>
    <name type="common">Water bear</name>
    <name type="synonym">Tardigrade</name>
    <dbReference type="NCBI Taxonomy" id="947166"/>
    <lineage>
        <taxon>Eukaryota</taxon>
        <taxon>Metazoa</taxon>
        <taxon>Ecdysozoa</taxon>
        <taxon>Tardigrada</taxon>
        <taxon>Eutardigrada</taxon>
        <taxon>Parachela</taxon>
        <taxon>Hypsibioidea</taxon>
        <taxon>Ramazzottiidae</taxon>
        <taxon>Ramazzottius</taxon>
    </lineage>
</organism>
<protein>
    <submittedName>
        <fullName evidence="1">Uncharacterized protein</fullName>
    </submittedName>
</protein>
<gene>
    <name evidence="1" type="primary">RvY_18790-1</name>
    <name evidence="1" type="synonym">RvY_18790.1</name>
    <name evidence="1" type="ORF">RvY_18790</name>
</gene>
<comment type="caution">
    <text evidence="1">The sequence shown here is derived from an EMBL/GenBank/DDBJ whole genome shotgun (WGS) entry which is preliminary data.</text>
</comment>
<evidence type="ECO:0000313" key="1">
    <source>
        <dbReference type="EMBL" id="GAV09215.1"/>
    </source>
</evidence>
<dbReference type="Proteomes" id="UP000186922">
    <property type="component" value="Unassembled WGS sequence"/>
</dbReference>
<dbReference type="EMBL" id="BDGG01000021">
    <property type="protein sequence ID" value="GAV09215.1"/>
    <property type="molecule type" value="Genomic_DNA"/>
</dbReference>
<sequence>MISAGGVLHQSTGRLRNLSALRHPSLSSSPVSIYIPLPLSTELVEEASTCPIITFTALVVYLACSVAICSAADSSLESFPLLCSALRVFPLQVGGHLNRVISR</sequence>
<proteinExistence type="predicted"/>
<reference evidence="1 2" key="1">
    <citation type="journal article" date="2016" name="Nat. Commun.">
        <title>Extremotolerant tardigrade genome and improved radiotolerance of human cultured cells by tardigrade-unique protein.</title>
        <authorList>
            <person name="Hashimoto T."/>
            <person name="Horikawa D.D."/>
            <person name="Saito Y."/>
            <person name="Kuwahara H."/>
            <person name="Kozuka-Hata H."/>
            <person name="Shin-I T."/>
            <person name="Minakuchi Y."/>
            <person name="Ohishi K."/>
            <person name="Motoyama A."/>
            <person name="Aizu T."/>
            <person name="Enomoto A."/>
            <person name="Kondo K."/>
            <person name="Tanaka S."/>
            <person name="Hara Y."/>
            <person name="Koshikawa S."/>
            <person name="Sagara H."/>
            <person name="Miura T."/>
            <person name="Yokobori S."/>
            <person name="Miyagawa K."/>
            <person name="Suzuki Y."/>
            <person name="Kubo T."/>
            <person name="Oyama M."/>
            <person name="Kohara Y."/>
            <person name="Fujiyama A."/>
            <person name="Arakawa K."/>
            <person name="Katayama T."/>
            <person name="Toyoda A."/>
            <person name="Kunieda T."/>
        </authorList>
    </citation>
    <scope>NUCLEOTIDE SEQUENCE [LARGE SCALE GENOMIC DNA]</scope>
    <source>
        <strain evidence="1 2">YOKOZUNA-1</strain>
    </source>
</reference>